<dbReference type="RefSeq" id="WP_007050016.1">
    <property type="nucleotide sequence ID" value="NZ_CABKNJ010000001.1"/>
</dbReference>
<accession>A0A3E3E1M6</accession>
<reference evidence="2 3" key="1">
    <citation type="submission" date="2018-08" db="EMBL/GenBank/DDBJ databases">
        <title>A genome reference for cultivated species of the human gut microbiota.</title>
        <authorList>
            <person name="Zou Y."/>
            <person name="Xue W."/>
            <person name="Luo G."/>
        </authorList>
    </citation>
    <scope>NUCLEOTIDE SEQUENCE [LARGE SCALE GENOMIC DNA]</scope>
    <source>
        <strain evidence="2 3">AM25-6</strain>
    </source>
</reference>
<gene>
    <name evidence="2" type="ORF">DW687_03335</name>
</gene>
<sequence>MKIYNINKNNEDISVVESEDILINDVGSGLDFAMEVSNMTGINNIILNKEAVNDVFFDLKNRMLGELLQKYINYNIKIAFIGDFSGYDSKALNDFIYESNNGRDFFFVEDIDIAVEKMTK</sequence>
<evidence type="ECO:0000313" key="2">
    <source>
        <dbReference type="EMBL" id="RGD75373.1"/>
    </source>
</evidence>
<protein>
    <submittedName>
        <fullName evidence="2">DUF4180 domain-containing protein</fullName>
    </submittedName>
</protein>
<dbReference type="EMBL" id="QUSM01000002">
    <property type="protein sequence ID" value="RGD75373.1"/>
    <property type="molecule type" value="Genomic_DNA"/>
</dbReference>
<evidence type="ECO:0000313" key="3">
    <source>
        <dbReference type="Proteomes" id="UP000261212"/>
    </source>
</evidence>
<proteinExistence type="predicted"/>
<dbReference type="AlphaFoldDB" id="A0A3E3E1M6"/>
<comment type="caution">
    <text evidence="2">The sequence shown here is derived from an EMBL/GenBank/DDBJ whole genome shotgun (WGS) entry which is preliminary data.</text>
</comment>
<evidence type="ECO:0000259" key="1">
    <source>
        <dbReference type="Pfam" id="PF13788"/>
    </source>
</evidence>
<dbReference type="Proteomes" id="UP000261212">
    <property type="component" value="Unassembled WGS sequence"/>
</dbReference>
<dbReference type="InterPro" id="IPR025438">
    <property type="entry name" value="DUF4180"/>
</dbReference>
<organism evidence="2 3">
    <name type="scientific">Anaerofustis stercorihominis</name>
    <dbReference type="NCBI Taxonomy" id="214853"/>
    <lineage>
        <taxon>Bacteria</taxon>
        <taxon>Bacillati</taxon>
        <taxon>Bacillota</taxon>
        <taxon>Clostridia</taxon>
        <taxon>Eubacteriales</taxon>
        <taxon>Eubacteriaceae</taxon>
        <taxon>Anaerofustis</taxon>
    </lineage>
</organism>
<dbReference type="Pfam" id="PF13788">
    <property type="entry name" value="DUF4180"/>
    <property type="match status" value="1"/>
</dbReference>
<feature type="domain" description="DUF4180" evidence="1">
    <location>
        <begin position="9"/>
        <end position="117"/>
    </location>
</feature>
<dbReference type="GeneID" id="98000347"/>
<name>A0A3E3E1M6_9FIRM</name>